<dbReference type="Proteomes" id="UP000324832">
    <property type="component" value="Unassembled WGS sequence"/>
</dbReference>
<gene>
    <name evidence="1" type="ORF">LSINAPIS_LOCUS7009</name>
</gene>
<accession>A0A5E4QAH9</accession>
<name>A0A5E4QAH9_9NEOP</name>
<organism evidence="1 2">
    <name type="scientific">Leptidea sinapis</name>
    <dbReference type="NCBI Taxonomy" id="189913"/>
    <lineage>
        <taxon>Eukaryota</taxon>
        <taxon>Metazoa</taxon>
        <taxon>Ecdysozoa</taxon>
        <taxon>Arthropoda</taxon>
        <taxon>Hexapoda</taxon>
        <taxon>Insecta</taxon>
        <taxon>Pterygota</taxon>
        <taxon>Neoptera</taxon>
        <taxon>Endopterygota</taxon>
        <taxon>Lepidoptera</taxon>
        <taxon>Glossata</taxon>
        <taxon>Ditrysia</taxon>
        <taxon>Papilionoidea</taxon>
        <taxon>Pieridae</taxon>
        <taxon>Dismorphiinae</taxon>
        <taxon>Leptidea</taxon>
    </lineage>
</organism>
<reference evidence="1 2" key="1">
    <citation type="submission" date="2017-07" db="EMBL/GenBank/DDBJ databases">
        <authorList>
            <person name="Talla V."/>
            <person name="Backstrom N."/>
        </authorList>
    </citation>
    <scope>NUCLEOTIDE SEQUENCE [LARGE SCALE GENOMIC DNA]</scope>
</reference>
<protein>
    <submittedName>
        <fullName evidence="1">Uncharacterized protein</fullName>
    </submittedName>
</protein>
<evidence type="ECO:0000313" key="1">
    <source>
        <dbReference type="EMBL" id="VVC95249.1"/>
    </source>
</evidence>
<dbReference type="AlphaFoldDB" id="A0A5E4QAH9"/>
<proteinExistence type="predicted"/>
<sequence length="79" mass="8939">MIKIITTQHIDTHLKSDGLYIYIYIRTWCGSSSTPGFSRSWNVASTLSRQSSSRRTICCGVTCMVRYDVFNIATHSDSL</sequence>
<keyword evidence="2" id="KW-1185">Reference proteome</keyword>
<evidence type="ECO:0000313" key="2">
    <source>
        <dbReference type="Proteomes" id="UP000324832"/>
    </source>
</evidence>
<dbReference type="EMBL" id="FZQP02002227">
    <property type="protein sequence ID" value="VVC95249.1"/>
    <property type="molecule type" value="Genomic_DNA"/>
</dbReference>